<dbReference type="Gene3D" id="1.25.40.10">
    <property type="entry name" value="Tetratricopeptide repeat domain"/>
    <property type="match status" value="1"/>
</dbReference>
<dbReference type="EMBL" id="NRSG01000853">
    <property type="protein sequence ID" value="MBK1662886.1"/>
    <property type="molecule type" value="Genomic_DNA"/>
</dbReference>
<organism evidence="1 2">
    <name type="scientific">Paracraurococcus ruber</name>
    <dbReference type="NCBI Taxonomy" id="77675"/>
    <lineage>
        <taxon>Bacteria</taxon>
        <taxon>Pseudomonadati</taxon>
        <taxon>Pseudomonadota</taxon>
        <taxon>Alphaproteobacteria</taxon>
        <taxon>Acetobacterales</taxon>
        <taxon>Roseomonadaceae</taxon>
        <taxon>Paracraurococcus</taxon>
    </lineage>
</organism>
<reference evidence="1 2" key="1">
    <citation type="journal article" date="2020" name="Microorganisms">
        <title>Osmotic Adaptation and Compatible Solute Biosynthesis of Phototrophic Bacteria as Revealed from Genome Analyses.</title>
        <authorList>
            <person name="Imhoff J.F."/>
            <person name="Rahn T."/>
            <person name="Kunzel S."/>
            <person name="Keller A."/>
            <person name="Neulinger S.C."/>
        </authorList>
    </citation>
    <scope>NUCLEOTIDE SEQUENCE [LARGE SCALE GENOMIC DNA]</scope>
    <source>
        <strain evidence="1 2">DSM 15382</strain>
    </source>
</reference>
<evidence type="ECO:0008006" key="3">
    <source>
        <dbReference type="Google" id="ProtNLM"/>
    </source>
</evidence>
<sequence>MTAGWAIAAAELHAAAGRPAAALAEWRTAAILAPGSLDVQAALGLALADAGRGAEAEPVLRAAIAGRPNDIDLRNRLATVLWKLHRLGAMRDVLDGAIADFGPQPILLLNLALALCASGEQEAALAAVEAAAAHPAWALQAAVTRMTVLPYHPGRGDAAGLLAGGRAVAARLGPSPPAPPP</sequence>
<name>A0ABS1D8W6_9PROT</name>
<dbReference type="InterPro" id="IPR011990">
    <property type="entry name" value="TPR-like_helical_dom_sf"/>
</dbReference>
<protein>
    <recommendedName>
        <fullName evidence="3">Tetratricopeptide repeat protein</fullName>
    </recommendedName>
</protein>
<dbReference type="SUPFAM" id="SSF48452">
    <property type="entry name" value="TPR-like"/>
    <property type="match status" value="1"/>
</dbReference>
<evidence type="ECO:0000313" key="2">
    <source>
        <dbReference type="Proteomes" id="UP000697995"/>
    </source>
</evidence>
<feature type="non-terminal residue" evidence="1">
    <location>
        <position position="181"/>
    </location>
</feature>
<comment type="caution">
    <text evidence="1">The sequence shown here is derived from an EMBL/GenBank/DDBJ whole genome shotgun (WGS) entry which is preliminary data.</text>
</comment>
<gene>
    <name evidence="1" type="ORF">CKO45_32510</name>
</gene>
<accession>A0ABS1D8W6</accession>
<dbReference type="Pfam" id="PF13428">
    <property type="entry name" value="TPR_14"/>
    <property type="match status" value="1"/>
</dbReference>
<dbReference type="Proteomes" id="UP000697995">
    <property type="component" value="Unassembled WGS sequence"/>
</dbReference>
<proteinExistence type="predicted"/>
<evidence type="ECO:0000313" key="1">
    <source>
        <dbReference type="EMBL" id="MBK1662886.1"/>
    </source>
</evidence>
<keyword evidence="2" id="KW-1185">Reference proteome</keyword>